<dbReference type="InterPro" id="IPR050263">
    <property type="entry name" value="Bact_Fimbrial_Adh_Pro"/>
</dbReference>
<gene>
    <name evidence="3" type="ORF">MMG00_03925</name>
</gene>
<protein>
    <submittedName>
        <fullName evidence="3">Fimbrial protein</fullName>
    </submittedName>
</protein>
<dbReference type="Gene3D" id="2.60.40.1090">
    <property type="entry name" value="Fimbrial-type adhesion domain"/>
    <property type="match status" value="1"/>
</dbReference>
<proteinExistence type="predicted"/>
<keyword evidence="1" id="KW-0732">Signal</keyword>
<sequence>MKKTIIFLALCLSLNSAQAQTASIEIKTTILPSVCKVISVPTLIIPDFYSDDLSQVGDKLTSNTGNLVLEDCPLGMIGITAQGGTASTDPLYWKNTVGTQKNIGFDLAVQGKSLSPSNREWEFSNPTPHPMLGFKASVVKIADGPITAGPAGTSVDIKIQYK</sequence>
<dbReference type="EMBL" id="CP093379">
    <property type="protein sequence ID" value="UNM97008.1"/>
    <property type="molecule type" value="Genomic_DNA"/>
</dbReference>
<feature type="signal peptide" evidence="1">
    <location>
        <begin position="1"/>
        <end position="19"/>
    </location>
</feature>
<dbReference type="RefSeq" id="WP_242151691.1">
    <property type="nucleotide sequence ID" value="NZ_CP093379.1"/>
</dbReference>
<dbReference type="InterPro" id="IPR000259">
    <property type="entry name" value="Adhesion_dom_fimbrial"/>
</dbReference>
<dbReference type="Proteomes" id="UP000829542">
    <property type="component" value="Chromosome"/>
</dbReference>
<dbReference type="PANTHER" id="PTHR33420">
    <property type="entry name" value="FIMBRIAL SUBUNIT ELFA-RELATED"/>
    <property type="match status" value="1"/>
</dbReference>
<evidence type="ECO:0000313" key="3">
    <source>
        <dbReference type="EMBL" id="UNM97008.1"/>
    </source>
</evidence>
<evidence type="ECO:0000313" key="4">
    <source>
        <dbReference type="Proteomes" id="UP000829542"/>
    </source>
</evidence>
<dbReference type="InterPro" id="IPR008966">
    <property type="entry name" value="Adhesion_dom_sf"/>
</dbReference>
<keyword evidence="4" id="KW-1185">Reference proteome</keyword>
<feature type="domain" description="Fimbrial-type adhesion" evidence="2">
    <location>
        <begin position="24"/>
        <end position="162"/>
    </location>
</feature>
<organism evidence="3 4">
    <name type="scientific">Ignatzschineria rhizosphaerae</name>
    <dbReference type="NCBI Taxonomy" id="2923279"/>
    <lineage>
        <taxon>Bacteria</taxon>
        <taxon>Pseudomonadati</taxon>
        <taxon>Pseudomonadota</taxon>
        <taxon>Gammaproteobacteria</taxon>
        <taxon>Cardiobacteriales</taxon>
        <taxon>Ignatzschineriaceae</taxon>
        <taxon>Ignatzschineria</taxon>
    </lineage>
</organism>
<name>A0ABY3XAM1_9GAMM</name>
<reference evidence="3 4" key="1">
    <citation type="submission" date="2022-03" db="EMBL/GenBank/DDBJ databases">
        <title>Ignatzschineria rhizosphaerae HR5S32.</title>
        <authorList>
            <person name="Sun J.Q."/>
            <person name="Feng J.Y."/>
        </authorList>
    </citation>
    <scope>NUCLEOTIDE SEQUENCE [LARGE SCALE GENOMIC DNA]</scope>
    <source>
        <strain evidence="3 4">HR5S32</strain>
    </source>
</reference>
<feature type="chain" id="PRO_5045896430" evidence="1">
    <location>
        <begin position="20"/>
        <end position="162"/>
    </location>
</feature>
<dbReference type="SUPFAM" id="SSF49401">
    <property type="entry name" value="Bacterial adhesins"/>
    <property type="match status" value="1"/>
</dbReference>
<dbReference type="InterPro" id="IPR036937">
    <property type="entry name" value="Adhesion_dom_fimbrial_sf"/>
</dbReference>
<accession>A0ABY3XAM1</accession>
<dbReference type="Pfam" id="PF00419">
    <property type="entry name" value="Fimbrial"/>
    <property type="match status" value="1"/>
</dbReference>
<evidence type="ECO:0000259" key="2">
    <source>
        <dbReference type="Pfam" id="PF00419"/>
    </source>
</evidence>
<dbReference type="PANTHER" id="PTHR33420:SF27">
    <property type="entry name" value="PROTEIN FIMG"/>
    <property type="match status" value="1"/>
</dbReference>
<evidence type="ECO:0000256" key="1">
    <source>
        <dbReference type="SAM" id="SignalP"/>
    </source>
</evidence>